<evidence type="ECO:0000313" key="9">
    <source>
        <dbReference type="EMBL" id="KAJ1914216.1"/>
    </source>
</evidence>
<feature type="transmembrane region" description="Helical" evidence="7">
    <location>
        <begin position="107"/>
        <end position="127"/>
    </location>
</feature>
<dbReference type="InterPro" id="IPR020846">
    <property type="entry name" value="MFS_dom"/>
</dbReference>
<dbReference type="InterPro" id="IPR011701">
    <property type="entry name" value="MFS"/>
</dbReference>
<organism evidence="9 10">
    <name type="scientific">Tieghemiomyces parasiticus</name>
    <dbReference type="NCBI Taxonomy" id="78921"/>
    <lineage>
        <taxon>Eukaryota</taxon>
        <taxon>Fungi</taxon>
        <taxon>Fungi incertae sedis</taxon>
        <taxon>Zoopagomycota</taxon>
        <taxon>Kickxellomycotina</taxon>
        <taxon>Dimargaritomycetes</taxon>
        <taxon>Dimargaritales</taxon>
        <taxon>Dimargaritaceae</taxon>
        <taxon>Tieghemiomyces</taxon>
    </lineage>
</organism>
<evidence type="ECO:0000256" key="1">
    <source>
        <dbReference type="ARBA" id="ARBA00004141"/>
    </source>
</evidence>
<feature type="compositionally biased region" description="Low complexity" evidence="6">
    <location>
        <begin position="38"/>
        <end position="53"/>
    </location>
</feature>
<dbReference type="Gene3D" id="1.20.1720.10">
    <property type="entry name" value="Multidrug resistance protein D"/>
    <property type="match status" value="1"/>
</dbReference>
<evidence type="ECO:0000256" key="5">
    <source>
        <dbReference type="ARBA" id="ARBA00023136"/>
    </source>
</evidence>
<reference evidence="9" key="1">
    <citation type="submission" date="2022-07" db="EMBL/GenBank/DDBJ databases">
        <title>Phylogenomic reconstructions and comparative analyses of Kickxellomycotina fungi.</title>
        <authorList>
            <person name="Reynolds N.K."/>
            <person name="Stajich J.E."/>
            <person name="Barry K."/>
            <person name="Grigoriev I.V."/>
            <person name="Crous P."/>
            <person name="Smith M.E."/>
        </authorList>
    </citation>
    <scope>NUCLEOTIDE SEQUENCE</scope>
    <source>
        <strain evidence="9">RSA 861</strain>
    </source>
</reference>
<name>A0A9W8DM45_9FUNG</name>
<feature type="transmembrane region" description="Helical" evidence="7">
    <location>
        <begin position="72"/>
        <end position="95"/>
    </location>
</feature>
<feature type="domain" description="Major facilitator superfamily (MFS) profile" evidence="8">
    <location>
        <begin position="73"/>
        <end position="426"/>
    </location>
</feature>
<evidence type="ECO:0000256" key="2">
    <source>
        <dbReference type="ARBA" id="ARBA00022448"/>
    </source>
</evidence>
<keyword evidence="5 7" id="KW-0472">Membrane</keyword>
<dbReference type="OrthoDB" id="3936150at2759"/>
<dbReference type="PANTHER" id="PTHR23502:SF132">
    <property type="entry name" value="POLYAMINE TRANSPORTER 2-RELATED"/>
    <property type="match status" value="1"/>
</dbReference>
<feature type="transmembrane region" description="Helical" evidence="7">
    <location>
        <begin position="198"/>
        <end position="221"/>
    </location>
</feature>
<evidence type="ECO:0000256" key="6">
    <source>
        <dbReference type="SAM" id="MobiDB-lite"/>
    </source>
</evidence>
<dbReference type="EMBL" id="JANBPT010000697">
    <property type="protein sequence ID" value="KAJ1914216.1"/>
    <property type="molecule type" value="Genomic_DNA"/>
</dbReference>
<evidence type="ECO:0000313" key="10">
    <source>
        <dbReference type="Proteomes" id="UP001150569"/>
    </source>
</evidence>
<evidence type="ECO:0000259" key="8">
    <source>
        <dbReference type="PROSITE" id="PS50850"/>
    </source>
</evidence>
<dbReference type="InterPro" id="IPR036259">
    <property type="entry name" value="MFS_trans_sf"/>
</dbReference>
<keyword evidence="10" id="KW-1185">Reference proteome</keyword>
<feature type="region of interest" description="Disordered" evidence="6">
    <location>
        <begin position="32"/>
        <end position="53"/>
    </location>
</feature>
<dbReference type="GO" id="GO:0005886">
    <property type="term" value="C:plasma membrane"/>
    <property type="evidence" value="ECO:0007669"/>
    <property type="project" value="TreeGrafter"/>
</dbReference>
<dbReference type="Pfam" id="PF07690">
    <property type="entry name" value="MFS_1"/>
    <property type="match status" value="1"/>
</dbReference>
<feature type="transmembrane region" description="Helical" evidence="7">
    <location>
        <begin position="139"/>
        <end position="158"/>
    </location>
</feature>
<dbReference type="GO" id="GO:0022857">
    <property type="term" value="F:transmembrane transporter activity"/>
    <property type="evidence" value="ECO:0007669"/>
    <property type="project" value="InterPro"/>
</dbReference>
<dbReference type="AlphaFoldDB" id="A0A9W8DM45"/>
<sequence length="426" mass="45811">MVRPPDKLPGKSSRELYIVPSQATTATYLPSLKTAGGSASPNPSPTVSTTTLTPADSSDLPYVPFSDNHKRLMVAIVAFTGMVAPFSSEVFLPALTDMVTDFGTSVTMINGAVAVFMMALAIAPLFWGVLADNYGRRPAYAAGTLLCTAASTGCALAVNPAMLIVMRFLQAVGGSVLVAGGAGTISDIYEPARRGSALGLYFGGQMVGPILGTILGGYVGQAHGWRWTFWMTAILSGISWFLLTVVLPETHRVLVVQRHQVDLRGLTQDDVQSRPPVNWRAAFNPRTVFRPLHLPYVAIPVLIMTVIMASYYAMLTVTSTIFKLDYGYSTATVGLYFLAPGVGNVIGAVGCGWLSDRTMKWCLQRRQAKRIDAVTAADAIDYLAAVEGRLPPLLVAMVIYPVCYLIFAWLVQFHAPIATALSMQFI</sequence>
<feature type="transmembrane region" description="Helical" evidence="7">
    <location>
        <begin position="333"/>
        <end position="355"/>
    </location>
</feature>
<keyword evidence="2" id="KW-0813">Transport</keyword>
<dbReference type="PANTHER" id="PTHR23502">
    <property type="entry name" value="MAJOR FACILITATOR SUPERFAMILY"/>
    <property type="match status" value="1"/>
</dbReference>
<proteinExistence type="predicted"/>
<feature type="transmembrane region" description="Helical" evidence="7">
    <location>
        <begin position="393"/>
        <end position="415"/>
    </location>
</feature>
<dbReference type="Proteomes" id="UP001150569">
    <property type="component" value="Unassembled WGS sequence"/>
</dbReference>
<feature type="transmembrane region" description="Helical" evidence="7">
    <location>
        <begin position="164"/>
        <end position="186"/>
    </location>
</feature>
<feature type="transmembrane region" description="Helical" evidence="7">
    <location>
        <begin position="227"/>
        <end position="248"/>
    </location>
</feature>
<keyword evidence="3 7" id="KW-0812">Transmembrane</keyword>
<comment type="subcellular location">
    <subcellularLocation>
        <location evidence="1">Membrane</location>
        <topology evidence="1">Multi-pass membrane protein</topology>
    </subcellularLocation>
</comment>
<feature type="non-terminal residue" evidence="9">
    <location>
        <position position="426"/>
    </location>
</feature>
<dbReference type="SUPFAM" id="SSF103473">
    <property type="entry name" value="MFS general substrate transporter"/>
    <property type="match status" value="1"/>
</dbReference>
<evidence type="ECO:0000256" key="7">
    <source>
        <dbReference type="SAM" id="Phobius"/>
    </source>
</evidence>
<evidence type="ECO:0000256" key="4">
    <source>
        <dbReference type="ARBA" id="ARBA00022989"/>
    </source>
</evidence>
<evidence type="ECO:0000256" key="3">
    <source>
        <dbReference type="ARBA" id="ARBA00022692"/>
    </source>
</evidence>
<accession>A0A9W8DM45</accession>
<feature type="transmembrane region" description="Helical" evidence="7">
    <location>
        <begin position="294"/>
        <end position="313"/>
    </location>
</feature>
<gene>
    <name evidence="9" type="primary">DTR1_4</name>
    <name evidence="9" type="ORF">IWQ60_008892</name>
</gene>
<dbReference type="PROSITE" id="PS50850">
    <property type="entry name" value="MFS"/>
    <property type="match status" value="1"/>
</dbReference>
<protein>
    <submittedName>
        <fullName evidence="9">Dityrosine transporter 1</fullName>
    </submittedName>
</protein>
<keyword evidence="4 7" id="KW-1133">Transmembrane helix</keyword>
<comment type="caution">
    <text evidence="9">The sequence shown here is derived from an EMBL/GenBank/DDBJ whole genome shotgun (WGS) entry which is preliminary data.</text>
</comment>